<dbReference type="Proteomes" id="UP001066276">
    <property type="component" value="Chromosome 2_1"/>
</dbReference>
<evidence type="ECO:0000256" key="1">
    <source>
        <dbReference type="SAM" id="MobiDB-lite"/>
    </source>
</evidence>
<comment type="caution">
    <text evidence="2">The sequence shown here is derived from an EMBL/GenBank/DDBJ whole genome shotgun (WGS) entry which is preliminary data.</text>
</comment>
<reference evidence="2" key="1">
    <citation type="journal article" date="2022" name="bioRxiv">
        <title>Sequencing and chromosome-scale assembly of the giantPleurodeles waltlgenome.</title>
        <authorList>
            <person name="Brown T."/>
            <person name="Elewa A."/>
            <person name="Iarovenko S."/>
            <person name="Subramanian E."/>
            <person name="Araus A.J."/>
            <person name="Petzold A."/>
            <person name="Susuki M."/>
            <person name="Suzuki K.-i.T."/>
            <person name="Hayashi T."/>
            <person name="Toyoda A."/>
            <person name="Oliveira C."/>
            <person name="Osipova E."/>
            <person name="Leigh N.D."/>
            <person name="Simon A."/>
            <person name="Yun M.H."/>
        </authorList>
    </citation>
    <scope>NUCLEOTIDE SEQUENCE</scope>
    <source>
        <strain evidence="2">20211129_DDA</strain>
        <tissue evidence="2">Liver</tissue>
    </source>
</reference>
<dbReference type="EMBL" id="JANPWB010000003">
    <property type="protein sequence ID" value="KAJ1201597.1"/>
    <property type="molecule type" value="Genomic_DNA"/>
</dbReference>
<sequence length="160" mass="15971">MGSRLGQARSGLLAGASKVPPDGSTSSPTCEYRGSEGTMSSPAPLSSAAISGLARQSTQLGPVQALQHRQQASKEATQAGPGLRSAPGELLTYVPTAPRVSPPPGLHGLPSSSSHVGAQPQERPGARSPPAPHTSLCVAQPPAACTAQQAQARTASAQGP</sequence>
<gene>
    <name evidence="2" type="ORF">NDU88_005404</name>
</gene>
<feature type="compositionally biased region" description="Low complexity" evidence="1">
    <location>
        <begin position="40"/>
        <end position="54"/>
    </location>
</feature>
<dbReference type="AlphaFoldDB" id="A0AAV7VLE6"/>
<accession>A0AAV7VLE6</accession>
<evidence type="ECO:0000313" key="3">
    <source>
        <dbReference type="Proteomes" id="UP001066276"/>
    </source>
</evidence>
<evidence type="ECO:0000313" key="2">
    <source>
        <dbReference type="EMBL" id="KAJ1201597.1"/>
    </source>
</evidence>
<feature type="compositionally biased region" description="Low complexity" evidence="1">
    <location>
        <begin position="106"/>
        <end position="115"/>
    </location>
</feature>
<protein>
    <submittedName>
        <fullName evidence="2">Uncharacterized protein</fullName>
    </submittedName>
</protein>
<proteinExistence type="predicted"/>
<organism evidence="2 3">
    <name type="scientific">Pleurodeles waltl</name>
    <name type="common">Iberian ribbed newt</name>
    <dbReference type="NCBI Taxonomy" id="8319"/>
    <lineage>
        <taxon>Eukaryota</taxon>
        <taxon>Metazoa</taxon>
        <taxon>Chordata</taxon>
        <taxon>Craniata</taxon>
        <taxon>Vertebrata</taxon>
        <taxon>Euteleostomi</taxon>
        <taxon>Amphibia</taxon>
        <taxon>Batrachia</taxon>
        <taxon>Caudata</taxon>
        <taxon>Salamandroidea</taxon>
        <taxon>Salamandridae</taxon>
        <taxon>Pleurodelinae</taxon>
        <taxon>Pleurodeles</taxon>
    </lineage>
</organism>
<feature type="compositionally biased region" description="Low complexity" evidence="1">
    <location>
        <begin position="139"/>
        <end position="160"/>
    </location>
</feature>
<feature type="region of interest" description="Disordered" evidence="1">
    <location>
        <begin position="1"/>
        <end position="160"/>
    </location>
</feature>
<name>A0AAV7VLE6_PLEWA</name>
<feature type="compositionally biased region" description="Polar residues" evidence="1">
    <location>
        <begin position="55"/>
        <end position="76"/>
    </location>
</feature>
<keyword evidence="3" id="KW-1185">Reference proteome</keyword>